<dbReference type="CDD" id="cd00090">
    <property type="entry name" value="HTH_ARSR"/>
    <property type="match status" value="1"/>
</dbReference>
<dbReference type="InterPro" id="IPR019887">
    <property type="entry name" value="Tscrpt_reg_AsnC/Lrp_C"/>
</dbReference>
<dbReference type="SMART" id="SM00344">
    <property type="entry name" value="HTH_ASNC"/>
    <property type="match status" value="1"/>
</dbReference>
<evidence type="ECO:0000313" key="5">
    <source>
        <dbReference type="EMBL" id="NRF67527.1"/>
    </source>
</evidence>
<keyword evidence="6" id="KW-1185">Reference proteome</keyword>
<dbReference type="Pfam" id="PF13412">
    <property type="entry name" value="HTH_24"/>
    <property type="match status" value="1"/>
</dbReference>
<dbReference type="InterPro" id="IPR036388">
    <property type="entry name" value="WH-like_DNA-bd_sf"/>
</dbReference>
<dbReference type="PRINTS" id="PR00033">
    <property type="entry name" value="HTHASNC"/>
</dbReference>
<keyword evidence="3" id="KW-0804">Transcription</keyword>
<evidence type="ECO:0000259" key="4">
    <source>
        <dbReference type="PROSITE" id="PS50956"/>
    </source>
</evidence>
<dbReference type="InterPro" id="IPR019885">
    <property type="entry name" value="Tscrpt_reg_HTH_AsnC-type_CS"/>
</dbReference>
<name>A0ABX2EFY5_9BURK</name>
<dbReference type="Gene3D" id="3.30.70.920">
    <property type="match status" value="1"/>
</dbReference>
<dbReference type="InterPro" id="IPR036390">
    <property type="entry name" value="WH_DNA-bd_sf"/>
</dbReference>
<reference evidence="5 6" key="1">
    <citation type="submission" date="2020-05" db="EMBL/GenBank/DDBJ databases">
        <title>Aquincola sp. isolate from soil.</title>
        <authorList>
            <person name="Han J."/>
            <person name="Kim D.-U."/>
        </authorList>
    </citation>
    <scope>NUCLEOTIDE SEQUENCE [LARGE SCALE GENOMIC DNA]</scope>
    <source>
        <strain evidence="5 6">S2</strain>
    </source>
</reference>
<evidence type="ECO:0000256" key="1">
    <source>
        <dbReference type="ARBA" id="ARBA00023015"/>
    </source>
</evidence>
<dbReference type="PROSITE" id="PS50956">
    <property type="entry name" value="HTH_ASNC_2"/>
    <property type="match status" value="1"/>
</dbReference>
<dbReference type="SUPFAM" id="SSF46785">
    <property type="entry name" value="Winged helix' DNA-binding domain"/>
    <property type="match status" value="1"/>
</dbReference>
<evidence type="ECO:0000256" key="3">
    <source>
        <dbReference type="ARBA" id="ARBA00023163"/>
    </source>
</evidence>
<dbReference type="Pfam" id="PF01037">
    <property type="entry name" value="AsnC_trans_reg"/>
    <property type="match status" value="1"/>
</dbReference>
<keyword evidence="1" id="KW-0805">Transcription regulation</keyword>
<evidence type="ECO:0000256" key="2">
    <source>
        <dbReference type="ARBA" id="ARBA00023125"/>
    </source>
</evidence>
<keyword evidence="2" id="KW-0238">DNA-binding</keyword>
<dbReference type="InterPro" id="IPR019888">
    <property type="entry name" value="Tscrpt_reg_AsnC-like"/>
</dbReference>
<dbReference type="Gene3D" id="1.10.10.10">
    <property type="entry name" value="Winged helix-like DNA-binding domain superfamily/Winged helix DNA-binding domain"/>
    <property type="match status" value="1"/>
</dbReference>
<evidence type="ECO:0000313" key="6">
    <source>
        <dbReference type="Proteomes" id="UP000737171"/>
    </source>
</evidence>
<comment type="caution">
    <text evidence="5">The sequence shown here is derived from an EMBL/GenBank/DDBJ whole genome shotgun (WGS) entry which is preliminary data.</text>
</comment>
<dbReference type="Proteomes" id="UP000737171">
    <property type="component" value="Unassembled WGS sequence"/>
</dbReference>
<gene>
    <name evidence="5" type="ORF">HLB44_11070</name>
</gene>
<sequence length="177" mass="19581">MSSAVSLDKFDLKILVHLQREGRCSNVELADAVGLSQSPCLVRTKRLQEMGVIRGYGADIALEKLGSCVTVFSEVTISSHRRPDFRKFEEVAGQHREIVEWYNVSGGYDYLLQIVVPSVVSFQTLMERLLQSDIGIEKFTSRIVLRQSSGKRLYPLGLIAAPRGDIGSDPVTDAPSP</sequence>
<dbReference type="InterPro" id="IPR011991">
    <property type="entry name" value="ArsR-like_HTH"/>
</dbReference>
<feature type="domain" description="HTH asnC-type" evidence="4">
    <location>
        <begin position="7"/>
        <end position="68"/>
    </location>
</feature>
<dbReference type="PANTHER" id="PTHR30154:SF34">
    <property type="entry name" value="TRANSCRIPTIONAL REGULATOR AZLB"/>
    <property type="match status" value="1"/>
</dbReference>
<organism evidence="5 6">
    <name type="scientific">Pseudaquabacterium terrae</name>
    <dbReference type="NCBI Taxonomy" id="2732868"/>
    <lineage>
        <taxon>Bacteria</taxon>
        <taxon>Pseudomonadati</taxon>
        <taxon>Pseudomonadota</taxon>
        <taxon>Betaproteobacteria</taxon>
        <taxon>Burkholderiales</taxon>
        <taxon>Sphaerotilaceae</taxon>
        <taxon>Pseudaquabacterium</taxon>
    </lineage>
</organism>
<dbReference type="PANTHER" id="PTHR30154">
    <property type="entry name" value="LEUCINE-RESPONSIVE REGULATORY PROTEIN"/>
    <property type="match status" value="1"/>
</dbReference>
<dbReference type="InterPro" id="IPR000485">
    <property type="entry name" value="AsnC-type_HTH_dom"/>
</dbReference>
<proteinExistence type="predicted"/>
<dbReference type="SUPFAM" id="SSF54909">
    <property type="entry name" value="Dimeric alpha+beta barrel"/>
    <property type="match status" value="1"/>
</dbReference>
<dbReference type="RefSeq" id="WP_173122637.1">
    <property type="nucleotide sequence ID" value="NZ_JABRWJ010000003.1"/>
</dbReference>
<accession>A0ABX2EFY5</accession>
<protein>
    <submittedName>
        <fullName evidence="5">Lrp/AsnC family transcriptional regulator</fullName>
    </submittedName>
</protein>
<dbReference type="InterPro" id="IPR011008">
    <property type="entry name" value="Dimeric_a/b-barrel"/>
</dbReference>
<dbReference type="EMBL" id="JABRWJ010000003">
    <property type="protein sequence ID" value="NRF67527.1"/>
    <property type="molecule type" value="Genomic_DNA"/>
</dbReference>
<dbReference type="PROSITE" id="PS00519">
    <property type="entry name" value="HTH_ASNC_1"/>
    <property type="match status" value="1"/>
</dbReference>